<dbReference type="InterPro" id="IPR050570">
    <property type="entry name" value="Cell_wall_metabolism_enzyme"/>
</dbReference>
<evidence type="ECO:0000313" key="3">
    <source>
        <dbReference type="EMBL" id="ABM28738.1"/>
    </source>
</evidence>
<gene>
    <name evidence="3" type="ordered locus">Dvul_1721</name>
</gene>
<feature type="chain" id="PRO_5002604102" evidence="1">
    <location>
        <begin position="50"/>
        <end position="317"/>
    </location>
</feature>
<reference evidence="4" key="1">
    <citation type="journal article" date="2009" name="Environ. Microbiol.">
        <title>Contribution of mobile genetic elements to Desulfovibrio vulgaris genome plasticity.</title>
        <authorList>
            <person name="Walker C.B."/>
            <person name="Stolyar S."/>
            <person name="Chivian D."/>
            <person name="Pinel N."/>
            <person name="Gabster J.A."/>
            <person name="Dehal P.S."/>
            <person name="He Z."/>
            <person name="Yang Z.K."/>
            <person name="Yen H.C."/>
            <person name="Zhou J."/>
            <person name="Wall J.D."/>
            <person name="Hazen T.C."/>
            <person name="Arkin A.P."/>
            <person name="Stahl D.A."/>
        </authorList>
    </citation>
    <scope>NUCLEOTIDE SEQUENCE [LARGE SCALE GENOMIC DNA]</scope>
    <source>
        <strain evidence="4">DP4</strain>
    </source>
</reference>
<dbReference type="InterPro" id="IPR016047">
    <property type="entry name" value="M23ase_b-sheet_dom"/>
</dbReference>
<proteinExistence type="predicted"/>
<evidence type="ECO:0000259" key="2">
    <source>
        <dbReference type="Pfam" id="PF01551"/>
    </source>
</evidence>
<feature type="domain" description="M23ase beta-sheet core" evidence="2">
    <location>
        <begin position="214"/>
        <end position="308"/>
    </location>
</feature>
<feature type="signal peptide" evidence="1">
    <location>
        <begin position="1"/>
        <end position="49"/>
    </location>
</feature>
<dbReference type="PANTHER" id="PTHR21666:SF290">
    <property type="entry name" value="PEPTIDASE M23 DOMAIN PROTEIN"/>
    <property type="match status" value="1"/>
</dbReference>
<dbReference type="GO" id="GO:0004222">
    <property type="term" value="F:metalloendopeptidase activity"/>
    <property type="evidence" value="ECO:0007669"/>
    <property type="project" value="TreeGrafter"/>
</dbReference>
<dbReference type="Pfam" id="PF01551">
    <property type="entry name" value="Peptidase_M23"/>
    <property type="match status" value="1"/>
</dbReference>
<dbReference type="Proteomes" id="UP000009173">
    <property type="component" value="Chromosome"/>
</dbReference>
<name>A0A0H3A852_NITV4</name>
<dbReference type="HOGENOM" id="CLU_029425_5_1_7"/>
<dbReference type="SUPFAM" id="SSF51261">
    <property type="entry name" value="Duplicated hybrid motif"/>
    <property type="match status" value="1"/>
</dbReference>
<accession>A0A0H3A852</accession>
<evidence type="ECO:0000313" key="4">
    <source>
        <dbReference type="Proteomes" id="UP000009173"/>
    </source>
</evidence>
<dbReference type="KEGG" id="dvl:Dvul_1721"/>
<dbReference type="CDD" id="cd12797">
    <property type="entry name" value="M23_peptidase"/>
    <property type="match status" value="1"/>
</dbReference>
<dbReference type="InterPro" id="IPR011055">
    <property type="entry name" value="Dup_hybrid_motif"/>
</dbReference>
<dbReference type="Gene3D" id="2.70.70.10">
    <property type="entry name" value="Glucose Permease (Domain IIA)"/>
    <property type="match status" value="1"/>
</dbReference>
<dbReference type="RefSeq" id="WP_011792442.1">
    <property type="nucleotide sequence ID" value="NC_008751.1"/>
</dbReference>
<keyword evidence="1" id="KW-0732">Signal</keyword>
<dbReference type="AlphaFoldDB" id="A0A0H3A852"/>
<dbReference type="EMBL" id="CP000527">
    <property type="protein sequence ID" value="ABM28738.1"/>
    <property type="molecule type" value="Genomic_DNA"/>
</dbReference>
<protein>
    <submittedName>
        <fullName evidence="3">Peptidase M23B</fullName>
    </submittedName>
</protein>
<dbReference type="PANTHER" id="PTHR21666">
    <property type="entry name" value="PEPTIDASE-RELATED"/>
    <property type="match status" value="1"/>
</dbReference>
<sequence precursor="true">MMYSLLSGVPRLFRSAGRYRPCGFRRAAYAALVFVVCCCLAATSQRARAADALTVSLPDAVGDGTAVHVVVTSASPVKDFIFTWGKGTFVVPAFVEASVWKAQLLLPVALDAAPGVRSFSVRRGDEDESWAVRRQVQVQRVEYPVQKLTVAGRYVNLPKATLARHEAERQRVREILGRFTPEVHWRLPFKRPVPGEVSSDFGLRREFNGERRAPHRGLDLRGGEGDSVRACAAGRVMLAEEHYFSGNVVYIDHGLGVVSSYMHLSAFSVRPGDMVSAGDEVGKVGKTGRVTGPHLHFGLAVLGESIDPLPLLEGGVY</sequence>
<organism evidence="3 4">
    <name type="scientific">Nitratidesulfovibrio vulgaris (strain DP4)</name>
    <name type="common">Desulfovibrio vulgaris</name>
    <dbReference type="NCBI Taxonomy" id="391774"/>
    <lineage>
        <taxon>Bacteria</taxon>
        <taxon>Pseudomonadati</taxon>
        <taxon>Thermodesulfobacteriota</taxon>
        <taxon>Desulfovibrionia</taxon>
        <taxon>Desulfovibrionales</taxon>
        <taxon>Desulfovibrionaceae</taxon>
        <taxon>Nitratidesulfovibrio</taxon>
    </lineage>
</organism>
<evidence type="ECO:0000256" key="1">
    <source>
        <dbReference type="SAM" id="SignalP"/>
    </source>
</evidence>